<comment type="caution">
    <text evidence="1">The sequence shown here is derived from an EMBL/GenBank/DDBJ whole genome shotgun (WGS) entry which is preliminary data.</text>
</comment>
<keyword evidence="2" id="KW-1185">Reference proteome</keyword>
<dbReference type="EMBL" id="VRMA01000019">
    <property type="protein sequence ID" value="TXK59104.1"/>
    <property type="molecule type" value="Genomic_DNA"/>
</dbReference>
<proteinExistence type="predicted"/>
<dbReference type="Proteomes" id="UP000321317">
    <property type="component" value="Unassembled WGS sequence"/>
</dbReference>
<feature type="non-terminal residue" evidence="1">
    <location>
        <position position="293"/>
    </location>
</feature>
<evidence type="ECO:0000313" key="1">
    <source>
        <dbReference type="EMBL" id="TXK59104.1"/>
    </source>
</evidence>
<name>A0ABY3L3J7_9BACT</name>
<gene>
    <name evidence="1" type="ORF">FVD16_01985</name>
</gene>
<evidence type="ECO:0000313" key="2">
    <source>
        <dbReference type="Proteomes" id="UP000321317"/>
    </source>
</evidence>
<reference evidence="1 2" key="1">
    <citation type="submission" date="2019-08" db="EMBL/GenBank/DDBJ databases">
        <title>Rapid identification of Enteric Bacteria from Whole Genome Sequences (WGS) using Average Nucleotide Identity (ANI).</title>
        <authorList>
            <person name="Lane C."/>
        </authorList>
    </citation>
    <scope>NUCLEOTIDE SEQUENCE [LARGE SCALE GENOMIC DNA]</scope>
    <source>
        <strain evidence="1 2">D4984</strain>
    </source>
</reference>
<organism evidence="1 2">
    <name type="scientific">Campylobacter helveticus</name>
    <dbReference type="NCBI Taxonomy" id="28898"/>
    <lineage>
        <taxon>Bacteria</taxon>
        <taxon>Pseudomonadati</taxon>
        <taxon>Campylobacterota</taxon>
        <taxon>Epsilonproteobacteria</taxon>
        <taxon>Campylobacterales</taxon>
        <taxon>Campylobacteraceae</taxon>
        <taxon>Campylobacter</taxon>
    </lineage>
</organism>
<sequence>STTSPSSPKEPSFITLILQDEWGKAIANAKVIIKGFRYDESLSVVKLKRKSDTLGKIRFDKEKYFGDCYSFKVKLEDNEAYLSTPLQNAKRIFNNYVEHKIGLILKFKAKEHLVYDGFNVYYYKGRDLITSYLARSGTAKADNIKQSDKQIAHYFYQDEKDKSKGKKAYFYYDDASIKEQFGTLPEGKYYFKINEIAKDLNPSFLKDYPFEIGRTWGKYCVRLYTDKECSKTSKEIKDKDKEQTIIKDNLYLYSVNEKAEFGSSGSIGMAQGELLELFHHQSRFVEDEKEGVV</sequence>
<accession>A0ABY3L3J7</accession>
<feature type="non-terminal residue" evidence="1">
    <location>
        <position position="1"/>
    </location>
</feature>
<protein>
    <submittedName>
        <fullName evidence="1">Uncharacterized protein</fullName>
    </submittedName>
</protein>